<evidence type="ECO:0000313" key="7">
    <source>
        <dbReference type="Proteomes" id="UP000184221"/>
    </source>
</evidence>
<dbReference type="PROSITE" id="PS00018">
    <property type="entry name" value="EF_HAND_1"/>
    <property type="match status" value="2"/>
</dbReference>
<reference evidence="6 7" key="1">
    <citation type="submission" date="2016-11" db="EMBL/GenBank/DDBJ databases">
        <authorList>
            <person name="Jaros S."/>
            <person name="Januszkiewicz K."/>
            <person name="Wedrychowicz H."/>
        </authorList>
    </citation>
    <scope>NUCLEOTIDE SEQUENCE [LARGE SCALE GENOMIC DNA]</scope>
    <source>
        <strain evidence="6 7">DSM 29431</strain>
    </source>
</reference>
<dbReference type="Gene3D" id="1.10.238.10">
    <property type="entry name" value="EF-hand"/>
    <property type="match status" value="2"/>
</dbReference>
<feature type="compositionally biased region" description="Basic residues" evidence="3">
    <location>
        <begin position="143"/>
        <end position="152"/>
    </location>
</feature>
<dbReference type="PANTHER" id="PTHR10827">
    <property type="entry name" value="RETICULOCALBIN"/>
    <property type="match status" value="1"/>
</dbReference>
<evidence type="ECO:0000256" key="3">
    <source>
        <dbReference type="SAM" id="MobiDB-lite"/>
    </source>
</evidence>
<feature type="domain" description="EF-hand" evidence="5">
    <location>
        <begin position="31"/>
        <end position="66"/>
    </location>
</feature>
<name>A0A1M5X0M7_9RHOB</name>
<dbReference type="GO" id="GO:0005509">
    <property type="term" value="F:calcium ion binding"/>
    <property type="evidence" value="ECO:0007669"/>
    <property type="project" value="InterPro"/>
</dbReference>
<feature type="chain" id="PRO_5012409563" evidence="4">
    <location>
        <begin position="27"/>
        <end position="152"/>
    </location>
</feature>
<organism evidence="6 7">
    <name type="scientific">Marivita hallyeonensis</name>
    <dbReference type="NCBI Taxonomy" id="996342"/>
    <lineage>
        <taxon>Bacteria</taxon>
        <taxon>Pseudomonadati</taxon>
        <taxon>Pseudomonadota</taxon>
        <taxon>Alphaproteobacteria</taxon>
        <taxon>Rhodobacterales</taxon>
        <taxon>Roseobacteraceae</taxon>
        <taxon>Marivita</taxon>
    </lineage>
</organism>
<dbReference type="SMART" id="SM00054">
    <property type="entry name" value="EFh"/>
    <property type="match status" value="2"/>
</dbReference>
<evidence type="ECO:0000256" key="1">
    <source>
        <dbReference type="ARBA" id="ARBA00022723"/>
    </source>
</evidence>
<feature type="region of interest" description="Disordered" evidence="3">
    <location>
        <begin position="132"/>
        <end position="152"/>
    </location>
</feature>
<sequence length="152" mass="16321">MTSKMQVSAFLIAALMTTGVATGVSAQSNGMRDDRRAEMFQRLDADNNGSVSAEEFAAGADRFARADANGDGLLTAAELSALGQDRAEQRAARMIERLDSNGDGALSKAEIDARRDPARMFERLDANDDGVVSEEEFADARIGHRGKRPGNR</sequence>
<dbReference type="PROSITE" id="PS50222">
    <property type="entry name" value="EF_HAND_2"/>
    <property type="match status" value="2"/>
</dbReference>
<proteinExistence type="predicted"/>
<keyword evidence="4" id="KW-0732">Signal</keyword>
<evidence type="ECO:0000256" key="2">
    <source>
        <dbReference type="ARBA" id="ARBA00022737"/>
    </source>
</evidence>
<evidence type="ECO:0000313" key="6">
    <source>
        <dbReference type="EMBL" id="SHH93475.1"/>
    </source>
</evidence>
<dbReference type="Proteomes" id="UP000184221">
    <property type="component" value="Unassembled WGS sequence"/>
</dbReference>
<dbReference type="EMBL" id="FQXC01000005">
    <property type="protein sequence ID" value="SHH93475.1"/>
    <property type="molecule type" value="Genomic_DNA"/>
</dbReference>
<feature type="signal peptide" evidence="4">
    <location>
        <begin position="1"/>
        <end position="26"/>
    </location>
</feature>
<dbReference type="InterPro" id="IPR018247">
    <property type="entry name" value="EF_Hand_1_Ca_BS"/>
</dbReference>
<gene>
    <name evidence="6" type="ORF">SAMN05443551_3650</name>
</gene>
<feature type="domain" description="EF-hand" evidence="5">
    <location>
        <begin position="112"/>
        <end position="147"/>
    </location>
</feature>
<protein>
    <submittedName>
        <fullName evidence="6">EF hand</fullName>
    </submittedName>
</protein>
<accession>A0A1M5X0M7</accession>
<dbReference type="Pfam" id="PF13202">
    <property type="entry name" value="EF-hand_5"/>
    <property type="match status" value="4"/>
</dbReference>
<dbReference type="PANTHER" id="PTHR10827:SF98">
    <property type="entry name" value="45 KDA CALCIUM-BINDING PROTEIN"/>
    <property type="match status" value="1"/>
</dbReference>
<dbReference type="RefSeq" id="WP_084066276.1">
    <property type="nucleotide sequence ID" value="NZ_FQXC01000005.1"/>
</dbReference>
<keyword evidence="7" id="KW-1185">Reference proteome</keyword>
<dbReference type="OrthoDB" id="5470953at2"/>
<dbReference type="AlphaFoldDB" id="A0A1M5X0M7"/>
<keyword evidence="2" id="KW-0677">Repeat</keyword>
<evidence type="ECO:0000256" key="4">
    <source>
        <dbReference type="SAM" id="SignalP"/>
    </source>
</evidence>
<dbReference type="SUPFAM" id="SSF47473">
    <property type="entry name" value="EF-hand"/>
    <property type="match status" value="1"/>
</dbReference>
<dbReference type="STRING" id="996342.SAMN05443551_3650"/>
<dbReference type="InterPro" id="IPR002048">
    <property type="entry name" value="EF_hand_dom"/>
</dbReference>
<evidence type="ECO:0000259" key="5">
    <source>
        <dbReference type="PROSITE" id="PS50222"/>
    </source>
</evidence>
<keyword evidence="1" id="KW-0479">Metal-binding</keyword>
<dbReference type="InterPro" id="IPR011992">
    <property type="entry name" value="EF-hand-dom_pair"/>
</dbReference>